<accession>A0ABY2YR71</accession>
<proteinExistence type="predicted"/>
<dbReference type="EMBL" id="QUAM01000008">
    <property type="protein sequence ID" value="TPR12437.1"/>
    <property type="molecule type" value="Genomic_DNA"/>
</dbReference>
<evidence type="ECO:0000313" key="1">
    <source>
        <dbReference type="EMBL" id="TPR12437.1"/>
    </source>
</evidence>
<feature type="non-terminal residue" evidence="1">
    <location>
        <position position="296"/>
    </location>
</feature>
<organism evidence="1 2">
    <name type="scientific">Apilactobacillus timberlakei</name>
    <dbReference type="NCBI Taxonomy" id="2008380"/>
    <lineage>
        <taxon>Bacteria</taxon>
        <taxon>Bacillati</taxon>
        <taxon>Bacillota</taxon>
        <taxon>Bacilli</taxon>
        <taxon>Lactobacillales</taxon>
        <taxon>Lactobacillaceae</taxon>
        <taxon>Apilactobacillus</taxon>
    </lineage>
</organism>
<dbReference type="RefSeq" id="WP_140921762.1">
    <property type="nucleotide sequence ID" value="NZ_QUAM01000008.1"/>
</dbReference>
<gene>
    <name evidence="1" type="ORF">DY048_07760</name>
</gene>
<evidence type="ECO:0000313" key="2">
    <source>
        <dbReference type="Proteomes" id="UP000767392"/>
    </source>
</evidence>
<sequence length="296" mass="33215">MSIEDINVNFSVEYGSVVDQKYFPKRTSDALWRSPSNNMVEWKGLHVKIPTLSVKGGSTFRNTNDLGLGEIADYSNDWEDKTVRFARQWKTVVDPTNVKGTDTIVTIAKITDLHNAQDVVKEQDCYMYSTLFKEKQRVNNAKVAKGELKDANDGIYNKALDETNVLSVFDDMMTQMDESSVTGTRMLYVTPQVNKMLKTADFANRAANINGNGKIDRSIYSIDDVTIVVVPSHLMRTDFDFSNGAKDKDGSKQIQMFMIVNGAQLAPQTYSYAGIQEPAPLTNGNYLYYENSLSDV</sequence>
<dbReference type="Proteomes" id="UP000767392">
    <property type="component" value="Unassembled WGS sequence"/>
</dbReference>
<name>A0ABY2YR71_9LACO</name>
<reference evidence="1 2" key="1">
    <citation type="submission" date="2018-08" db="EMBL/GenBank/DDBJ databases">
        <title>Comparative genomics of wild bee and flower associated Lactobacillus reveals potential adaptation to the bee host.</title>
        <authorList>
            <person name="Vuong H.Q."/>
            <person name="Mcfrederick Q.S."/>
        </authorList>
    </citation>
    <scope>NUCLEOTIDE SEQUENCE [LARGE SCALE GENOMIC DNA]</scope>
    <source>
        <strain evidence="1 2">HV_04</strain>
    </source>
</reference>
<protein>
    <submittedName>
        <fullName evidence="1">Capsid protein</fullName>
    </submittedName>
</protein>
<keyword evidence="2" id="KW-1185">Reference proteome</keyword>
<comment type="caution">
    <text evidence="1">The sequence shown here is derived from an EMBL/GenBank/DDBJ whole genome shotgun (WGS) entry which is preliminary data.</text>
</comment>